<dbReference type="GO" id="GO:0006508">
    <property type="term" value="P:proteolysis"/>
    <property type="evidence" value="ECO:0007669"/>
    <property type="project" value="UniProtKB-KW"/>
</dbReference>
<dbReference type="InterPro" id="IPR034193">
    <property type="entry name" value="PCSK9_ProteinaseK-like"/>
</dbReference>
<feature type="active site" description="Charge relay system" evidence="5">
    <location>
        <position position="179"/>
    </location>
</feature>
<dbReference type="PRINTS" id="PR00723">
    <property type="entry name" value="SUBTILISIN"/>
</dbReference>
<dbReference type="InterPro" id="IPR022398">
    <property type="entry name" value="Peptidase_S8_His-AS"/>
</dbReference>
<evidence type="ECO:0000256" key="4">
    <source>
        <dbReference type="ARBA" id="ARBA00022825"/>
    </source>
</evidence>
<evidence type="ECO:0000256" key="1">
    <source>
        <dbReference type="ARBA" id="ARBA00011073"/>
    </source>
</evidence>
<dbReference type="InterPro" id="IPR015500">
    <property type="entry name" value="Peptidase_S8_subtilisin-rel"/>
</dbReference>
<dbReference type="FunFam" id="3.40.50.200:FF:000007">
    <property type="entry name" value="Subtilisin-like serine protease"/>
    <property type="match status" value="1"/>
</dbReference>
<dbReference type="GO" id="GO:0005615">
    <property type="term" value="C:extracellular space"/>
    <property type="evidence" value="ECO:0007669"/>
    <property type="project" value="TreeGrafter"/>
</dbReference>
<evidence type="ECO:0000256" key="7">
    <source>
        <dbReference type="SAM" id="SignalP"/>
    </source>
</evidence>
<keyword evidence="2 5" id="KW-0645">Protease</keyword>
<keyword evidence="3 5" id="KW-0378">Hydrolase</keyword>
<protein>
    <recommendedName>
        <fullName evidence="12">Serine protease</fullName>
    </recommendedName>
</protein>
<feature type="domain" description="Inhibitor I9" evidence="9">
    <location>
        <begin position="61"/>
        <end position="100"/>
    </location>
</feature>
<dbReference type="PROSITE" id="PS51892">
    <property type="entry name" value="SUBTILASE"/>
    <property type="match status" value="1"/>
</dbReference>
<dbReference type="InterPro" id="IPR050131">
    <property type="entry name" value="Peptidase_S8_subtilisin-like"/>
</dbReference>
<dbReference type="InterPro" id="IPR023827">
    <property type="entry name" value="Peptidase_S8_Asp-AS"/>
</dbReference>
<dbReference type="OMA" id="DNPPSWG"/>
<dbReference type="PANTHER" id="PTHR43806:SF11">
    <property type="entry name" value="CEREVISIN-RELATED"/>
    <property type="match status" value="1"/>
</dbReference>
<dbReference type="Gene3D" id="3.30.70.80">
    <property type="entry name" value="Peptidase S8 propeptide/proteinase inhibitor I9"/>
    <property type="match status" value="1"/>
</dbReference>
<evidence type="ECO:0000256" key="5">
    <source>
        <dbReference type="PROSITE-ProRule" id="PRU01240"/>
    </source>
</evidence>
<dbReference type="InterPro" id="IPR000209">
    <property type="entry name" value="Peptidase_S8/S53_dom"/>
</dbReference>
<feature type="active site" description="Charge relay system" evidence="5">
    <location>
        <position position="148"/>
    </location>
</feature>
<feature type="chain" id="PRO_5034898758" description="Serine protease" evidence="7">
    <location>
        <begin position="20"/>
        <end position="387"/>
    </location>
</feature>
<dbReference type="PROSITE" id="PS00137">
    <property type="entry name" value="SUBTILASE_HIS"/>
    <property type="match status" value="1"/>
</dbReference>
<dbReference type="InterPro" id="IPR023828">
    <property type="entry name" value="Peptidase_S8_Ser-AS"/>
</dbReference>
<dbReference type="Proteomes" id="UP000629468">
    <property type="component" value="Unassembled WGS sequence"/>
</dbReference>
<feature type="active site" description="Charge relay system" evidence="5">
    <location>
        <position position="334"/>
    </location>
</feature>
<dbReference type="PANTHER" id="PTHR43806">
    <property type="entry name" value="PEPTIDASE S8"/>
    <property type="match status" value="1"/>
</dbReference>
<name>A0A8H7C3V9_AGABI</name>
<dbReference type="PROSITE" id="PS00138">
    <property type="entry name" value="SUBTILASE_SER"/>
    <property type="match status" value="1"/>
</dbReference>
<dbReference type="EMBL" id="JABXXO010000013">
    <property type="protein sequence ID" value="KAF7761568.1"/>
    <property type="molecule type" value="Genomic_DNA"/>
</dbReference>
<dbReference type="PROSITE" id="PS00136">
    <property type="entry name" value="SUBTILASE_ASP"/>
    <property type="match status" value="1"/>
</dbReference>
<dbReference type="SUPFAM" id="SSF54897">
    <property type="entry name" value="Protease propeptides/inhibitors"/>
    <property type="match status" value="1"/>
</dbReference>
<dbReference type="InterPro" id="IPR036852">
    <property type="entry name" value="Peptidase_S8/S53_dom_sf"/>
</dbReference>
<comment type="caution">
    <text evidence="10">The sequence shown here is derived from an EMBL/GenBank/DDBJ whole genome shotgun (WGS) entry which is preliminary data.</text>
</comment>
<accession>A0A8H7C3V9</accession>
<dbReference type="Gene3D" id="3.40.50.200">
    <property type="entry name" value="Peptidase S8/S53 domain"/>
    <property type="match status" value="1"/>
</dbReference>
<sequence length="387" mass="39566">MHFSLSFATLALLVASAVGAPAAIHSIETFDGETTGKHIIMLKEGVKKEDLFANFKAKVAVSHQWELINGFAGEFDEETLNELRANPNVESITEDGLMHTMTTQTNAPWGLARLSSTTRLSNQNAGALTFSYTFDASAGRGVDIFIVDTGILTTHNQFGGRAAWGETFGPYADRDGNGHGTHVAGTAAGSQFGVAKSANVFAVKVLSDQGSGSITDIVSGLNFVAQRAASSGRPTIASMSLGGGASSSLDSAVASLTSRGVHVTVAAGNENTNAANTSPARAPSAITVGATTIGDARASFSNFGSVVDIFAPGQSVISSWIGSNSDTNSISGTSMATPHIAGLVAYLISLQGNVSPAAMSTKIKSLSLKGVISGIPSGTLNDLAHNA</sequence>
<evidence type="ECO:0000259" key="8">
    <source>
        <dbReference type="Pfam" id="PF00082"/>
    </source>
</evidence>
<evidence type="ECO:0000313" key="10">
    <source>
        <dbReference type="EMBL" id="KAF7761568.1"/>
    </source>
</evidence>
<dbReference type="Pfam" id="PF05922">
    <property type="entry name" value="Inhibitor_I9"/>
    <property type="match status" value="1"/>
</dbReference>
<dbReference type="AlphaFoldDB" id="A0A8H7C3V9"/>
<evidence type="ECO:0000259" key="9">
    <source>
        <dbReference type="Pfam" id="PF05922"/>
    </source>
</evidence>
<reference evidence="10 11" key="1">
    <citation type="journal article" name="Sci. Rep.">
        <title>Telomere-to-telomere assembled and centromere annotated genomes of the two main subspecies of the button mushroom Agaricus bisporus reveal especially polymorphic chromosome ends.</title>
        <authorList>
            <person name="Sonnenberg A.S.M."/>
            <person name="Sedaghat-Telgerd N."/>
            <person name="Lavrijssen B."/>
            <person name="Ohm R.A."/>
            <person name="Hendrickx P.M."/>
            <person name="Scholtmeijer K."/>
            <person name="Baars J.J.P."/>
            <person name="van Peer A."/>
        </authorList>
    </citation>
    <scope>NUCLEOTIDE SEQUENCE [LARGE SCALE GENOMIC DNA]</scope>
    <source>
        <strain evidence="10 11">H119_p4</strain>
    </source>
</reference>
<evidence type="ECO:0000256" key="6">
    <source>
        <dbReference type="RuleBase" id="RU003355"/>
    </source>
</evidence>
<organism evidence="10 11">
    <name type="scientific">Agaricus bisporus var. burnettii</name>
    <dbReference type="NCBI Taxonomy" id="192524"/>
    <lineage>
        <taxon>Eukaryota</taxon>
        <taxon>Fungi</taxon>
        <taxon>Dikarya</taxon>
        <taxon>Basidiomycota</taxon>
        <taxon>Agaricomycotina</taxon>
        <taxon>Agaricomycetes</taxon>
        <taxon>Agaricomycetidae</taxon>
        <taxon>Agaricales</taxon>
        <taxon>Agaricineae</taxon>
        <taxon>Agaricaceae</taxon>
        <taxon>Agaricus</taxon>
    </lineage>
</organism>
<dbReference type="CDD" id="cd04077">
    <property type="entry name" value="Peptidases_S8_PCSK9_ProteinaseK_like"/>
    <property type="match status" value="1"/>
</dbReference>
<proteinExistence type="inferred from homology"/>
<feature type="signal peptide" evidence="7">
    <location>
        <begin position="1"/>
        <end position="19"/>
    </location>
</feature>
<gene>
    <name evidence="10" type="ORF">Agabi119p4_9560</name>
</gene>
<comment type="similarity">
    <text evidence="1 5 6">Belongs to the peptidase S8 family.</text>
</comment>
<evidence type="ECO:0000256" key="2">
    <source>
        <dbReference type="ARBA" id="ARBA00022670"/>
    </source>
</evidence>
<dbReference type="SUPFAM" id="SSF52743">
    <property type="entry name" value="Subtilisin-like"/>
    <property type="match status" value="1"/>
</dbReference>
<dbReference type="InterPro" id="IPR037045">
    <property type="entry name" value="S8pro/Inhibitor_I9_sf"/>
</dbReference>
<feature type="domain" description="Peptidase S8/S53" evidence="8">
    <location>
        <begin position="139"/>
        <end position="363"/>
    </location>
</feature>
<dbReference type="InterPro" id="IPR010259">
    <property type="entry name" value="S8pro/Inhibitor_I9"/>
</dbReference>
<evidence type="ECO:0000256" key="3">
    <source>
        <dbReference type="ARBA" id="ARBA00022801"/>
    </source>
</evidence>
<dbReference type="GO" id="GO:0004252">
    <property type="term" value="F:serine-type endopeptidase activity"/>
    <property type="evidence" value="ECO:0007669"/>
    <property type="project" value="UniProtKB-UniRule"/>
</dbReference>
<evidence type="ECO:0000313" key="11">
    <source>
        <dbReference type="Proteomes" id="UP000629468"/>
    </source>
</evidence>
<evidence type="ECO:0008006" key="12">
    <source>
        <dbReference type="Google" id="ProtNLM"/>
    </source>
</evidence>
<dbReference type="Pfam" id="PF00082">
    <property type="entry name" value="Peptidase_S8"/>
    <property type="match status" value="1"/>
</dbReference>
<keyword evidence="4 5" id="KW-0720">Serine protease</keyword>
<keyword evidence="7" id="KW-0732">Signal</keyword>